<dbReference type="EMBL" id="LAJY01000370">
    <property type="protein sequence ID" value="KJV09052.1"/>
    <property type="molecule type" value="Genomic_DNA"/>
</dbReference>
<comment type="caution">
    <text evidence="1">The sequence shown here is derived from an EMBL/GenBank/DDBJ whole genome shotgun (WGS) entry which is preliminary data.</text>
</comment>
<dbReference type="AlphaFoldDB" id="A0A0F3IR18"/>
<proteinExistence type="predicted"/>
<sequence>MGFSGGKGTIAIANGSTEGRSFTLTLPELTVEASGVAADLGPLTLGRVWFSRQDGETAVLIAERRGAAWQRRLEWADKP</sequence>
<name>A0A0F3IR18_9PROT</name>
<reference evidence="1 2" key="1">
    <citation type="submission" date="2015-03" db="EMBL/GenBank/DDBJ databases">
        <title>Draft genome sequence of Elstera litoralis.</title>
        <authorList>
            <person name="Rahalkar M.C."/>
            <person name="Dhakephalkar P.K."/>
            <person name="Pore S.D."/>
            <person name="Arora P."/>
            <person name="Kapse N.G."/>
            <person name="Pandit P.S."/>
        </authorList>
    </citation>
    <scope>NUCLEOTIDE SEQUENCE [LARGE SCALE GENOMIC DNA]</scope>
    <source>
        <strain evidence="1 2">Dia-1</strain>
    </source>
</reference>
<gene>
    <name evidence="1" type="ORF">VZ95_13855</name>
</gene>
<keyword evidence="2" id="KW-1185">Reference proteome</keyword>
<protein>
    <submittedName>
        <fullName evidence="1">Uncharacterized protein</fullName>
    </submittedName>
</protein>
<dbReference type="RefSeq" id="WP_045776381.1">
    <property type="nucleotide sequence ID" value="NZ_LAJY01000370.1"/>
</dbReference>
<evidence type="ECO:0000313" key="2">
    <source>
        <dbReference type="Proteomes" id="UP000033774"/>
    </source>
</evidence>
<dbReference type="Proteomes" id="UP000033774">
    <property type="component" value="Unassembled WGS sequence"/>
</dbReference>
<evidence type="ECO:0000313" key="1">
    <source>
        <dbReference type="EMBL" id="KJV09052.1"/>
    </source>
</evidence>
<organism evidence="1 2">
    <name type="scientific">Elstera litoralis</name>
    <dbReference type="NCBI Taxonomy" id="552518"/>
    <lineage>
        <taxon>Bacteria</taxon>
        <taxon>Pseudomonadati</taxon>
        <taxon>Pseudomonadota</taxon>
        <taxon>Alphaproteobacteria</taxon>
        <taxon>Rhodospirillales</taxon>
        <taxon>Rhodospirillaceae</taxon>
        <taxon>Elstera</taxon>
    </lineage>
</organism>
<accession>A0A0F3IR18</accession>